<organism evidence="1 2">
    <name type="scientific">Romanomermis culicivorax</name>
    <name type="common">Nematode worm</name>
    <dbReference type="NCBI Taxonomy" id="13658"/>
    <lineage>
        <taxon>Eukaryota</taxon>
        <taxon>Metazoa</taxon>
        <taxon>Ecdysozoa</taxon>
        <taxon>Nematoda</taxon>
        <taxon>Enoplea</taxon>
        <taxon>Dorylaimia</taxon>
        <taxon>Mermithida</taxon>
        <taxon>Mermithoidea</taxon>
        <taxon>Mermithidae</taxon>
        <taxon>Romanomermis</taxon>
    </lineage>
</organism>
<evidence type="ECO:0000313" key="1">
    <source>
        <dbReference type="Proteomes" id="UP000887565"/>
    </source>
</evidence>
<evidence type="ECO:0000313" key="2">
    <source>
        <dbReference type="WBParaSite" id="nRc.2.0.1.t25340-RA"/>
    </source>
</evidence>
<reference evidence="2" key="1">
    <citation type="submission" date="2022-11" db="UniProtKB">
        <authorList>
            <consortium name="WormBaseParasite"/>
        </authorList>
    </citation>
    <scope>IDENTIFICATION</scope>
</reference>
<keyword evidence="1" id="KW-1185">Reference proteome</keyword>
<dbReference type="Proteomes" id="UP000887565">
    <property type="component" value="Unplaced"/>
</dbReference>
<proteinExistence type="predicted"/>
<dbReference type="WBParaSite" id="nRc.2.0.1.t25340-RA">
    <property type="protein sequence ID" value="nRc.2.0.1.t25340-RA"/>
    <property type="gene ID" value="nRc.2.0.1.g25340"/>
</dbReference>
<accession>A0A915JFM9</accession>
<dbReference type="AlphaFoldDB" id="A0A915JFM9"/>
<protein>
    <submittedName>
        <fullName evidence="2">Uncharacterized protein</fullName>
    </submittedName>
</protein>
<name>A0A915JFM9_ROMCU</name>
<sequence length="141" mass="15595">KAEVDALKSLNIDALFQFSETVVKCDAPKATVRITKAATMGSYFSDSFVPPVYKKGRLKLYKLRALLNVTGAGSTIGRPSSVLNFSNSKISLVDSILRKHLRLTSILHFPLFMDIFQGLNESNRKGNQSRSANQDPETCKN</sequence>